<keyword evidence="2" id="KW-1185">Reference proteome</keyword>
<dbReference type="Proteomes" id="UP001597493">
    <property type="component" value="Unassembled WGS sequence"/>
</dbReference>
<organism evidence="1 2">
    <name type="scientific">Paenibacillus thailandensis</name>
    <dbReference type="NCBI Taxonomy" id="393250"/>
    <lineage>
        <taxon>Bacteria</taxon>
        <taxon>Bacillati</taxon>
        <taxon>Bacillota</taxon>
        <taxon>Bacilli</taxon>
        <taxon>Bacillales</taxon>
        <taxon>Paenibacillaceae</taxon>
        <taxon>Paenibacillus</taxon>
    </lineage>
</organism>
<sequence length="71" mass="7687">MMKLLTQYVRLNFWLALIWIVLLAYDGTLSPVTGALLADASLFGLINAGKLASTFIGRNGGASDNGQRHHL</sequence>
<name>A0ABW5QVI9_9BACL</name>
<gene>
    <name evidence="1" type="ORF">ACFSW5_09490</name>
</gene>
<evidence type="ECO:0000313" key="1">
    <source>
        <dbReference type="EMBL" id="MFD2660493.1"/>
    </source>
</evidence>
<evidence type="ECO:0000313" key="2">
    <source>
        <dbReference type="Proteomes" id="UP001597493"/>
    </source>
</evidence>
<protein>
    <submittedName>
        <fullName evidence="1">Uncharacterized protein</fullName>
    </submittedName>
</protein>
<dbReference type="RefSeq" id="WP_379271924.1">
    <property type="nucleotide sequence ID" value="NZ_JBHUGT010000033.1"/>
</dbReference>
<reference evidence="2" key="1">
    <citation type="journal article" date="2019" name="Int. J. Syst. Evol. Microbiol.">
        <title>The Global Catalogue of Microorganisms (GCM) 10K type strain sequencing project: providing services to taxonomists for standard genome sequencing and annotation.</title>
        <authorList>
            <consortium name="The Broad Institute Genomics Platform"/>
            <consortium name="The Broad Institute Genome Sequencing Center for Infectious Disease"/>
            <person name="Wu L."/>
            <person name="Ma J."/>
        </authorList>
    </citation>
    <scope>NUCLEOTIDE SEQUENCE [LARGE SCALE GENOMIC DNA]</scope>
    <source>
        <strain evidence="2">TISTR 1827</strain>
    </source>
</reference>
<accession>A0ABW5QVI9</accession>
<dbReference type="EMBL" id="JBHUMY010000008">
    <property type="protein sequence ID" value="MFD2660493.1"/>
    <property type="molecule type" value="Genomic_DNA"/>
</dbReference>
<proteinExistence type="predicted"/>
<comment type="caution">
    <text evidence="1">The sequence shown here is derived from an EMBL/GenBank/DDBJ whole genome shotgun (WGS) entry which is preliminary data.</text>
</comment>